<name>A0A496PLK9_9MICC</name>
<dbReference type="EC" id="1.11.1.-" evidence="13"/>
<dbReference type="Proteomes" id="UP000273119">
    <property type="component" value="Unassembled WGS sequence"/>
</dbReference>
<feature type="region of interest" description="Disordered" evidence="14">
    <location>
        <begin position="1"/>
        <end position="53"/>
    </location>
</feature>
<keyword evidence="5" id="KW-0732">Signal</keyword>
<comment type="subcellular location">
    <subcellularLocation>
        <location evidence="1">Cell envelope</location>
    </subcellularLocation>
</comment>
<evidence type="ECO:0000256" key="11">
    <source>
        <dbReference type="ARBA" id="ARBA00033775"/>
    </source>
</evidence>
<dbReference type="GO" id="GO:0030313">
    <property type="term" value="C:cell envelope"/>
    <property type="evidence" value="ECO:0007669"/>
    <property type="project" value="UniProtKB-SubCell"/>
</dbReference>
<dbReference type="EMBL" id="QQXL01000001">
    <property type="protein sequence ID" value="RKW71410.1"/>
    <property type="molecule type" value="Genomic_DNA"/>
</dbReference>
<keyword evidence="3 13" id="KW-0349">Heme</keyword>
<dbReference type="NCBIfam" id="TIGR01413">
    <property type="entry name" value="Dyp_perox_fam"/>
    <property type="match status" value="1"/>
</dbReference>
<comment type="catalytic activity">
    <reaction evidence="12">
        <text>heme b + 2 H(+) = protoporphyrin IX + Fe(2+)</text>
        <dbReference type="Rhea" id="RHEA:22584"/>
        <dbReference type="ChEBI" id="CHEBI:15378"/>
        <dbReference type="ChEBI" id="CHEBI:29033"/>
        <dbReference type="ChEBI" id="CHEBI:57306"/>
        <dbReference type="ChEBI" id="CHEBI:60344"/>
        <dbReference type="EC" id="4.98.1.1"/>
    </reaction>
    <physiologicalReaction direction="left-to-right" evidence="12">
        <dbReference type="Rhea" id="RHEA:22585"/>
    </physiologicalReaction>
</comment>
<dbReference type="RefSeq" id="WP_121483673.1">
    <property type="nucleotide sequence ID" value="NZ_QQXL01000001.1"/>
</dbReference>
<feature type="domain" description="Dyp-type peroxidase N-terminal" evidence="16">
    <location>
        <begin position="112"/>
        <end position="273"/>
    </location>
</feature>
<keyword evidence="19" id="KW-1185">Reference proteome</keyword>
<evidence type="ECO:0000256" key="6">
    <source>
        <dbReference type="ARBA" id="ARBA00023002"/>
    </source>
</evidence>
<keyword evidence="6 13" id="KW-0560">Oxidoreductase</keyword>
<keyword evidence="15" id="KW-1133">Transmembrane helix</keyword>
<keyword evidence="15" id="KW-0472">Membrane</keyword>
<comment type="cofactor">
    <cofactor evidence="13">
        <name>heme b</name>
        <dbReference type="ChEBI" id="CHEBI:60344"/>
    </cofactor>
    <text evidence="13">Binds 1 heme b (iron(II)-protoporphyrin IX) group non-covalently per subunit.</text>
</comment>
<comment type="function">
    <text evidence="13">Involved in the recovery of exogenous heme iron. Extracts iron from heme while preserving the protoporphyrin ring intact.</text>
</comment>
<feature type="domain" description="Dyp-type peroxidase C-terminal" evidence="17">
    <location>
        <begin position="285"/>
        <end position="467"/>
    </location>
</feature>
<organism evidence="18 19">
    <name type="scientific">Galactobacter caseinivorans</name>
    <dbReference type="NCBI Taxonomy" id="2676123"/>
    <lineage>
        <taxon>Bacteria</taxon>
        <taxon>Bacillati</taxon>
        <taxon>Actinomycetota</taxon>
        <taxon>Actinomycetes</taxon>
        <taxon>Micrococcales</taxon>
        <taxon>Micrococcaceae</taxon>
        <taxon>Galactobacter</taxon>
    </lineage>
</organism>
<evidence type="ECO:0000313" key="18">
    <source>
        <dbReference type="EMBL" id="RKW71410.1"/>
    </source>
</evidence>
<keyword evidence="15" id="KW-0812">Transmembrane</keyword>
<dbReference type="GO" id="GO:0004601">
    <property type="term" value="F:peroxidase activity"/>
    <property type="evidence" value="ECO:0007669"/>
    <property type="project" value="UniProtKB-KW"/>
</dbReference>
<dbReference type="PANTHER" id="PTHR30521">
    <property type="entry name" value="DEFERROCHELATASE/PEROXIDASE"/>
    <property type="match status" value="1"/>
</dbReference>
<evidence type="ECO:0000256" key="5">
    <source>
        <dbReference type="ARBA" id="ARBA00022729"/>
    </source>
</evidence>
<dbReference type="SUPFAM" id="SSF54909">
    <property type="entry name" value="Dimeric alpha+beta barrel"/>
    <property type="match status" value="1"/>
</dbReference>
<dbReference type="InterPro" id="IPR006314">
    <property type="entry name" value="Dyp_peroxidase"/>
</dbReference>
<gene>
    <name evidence="18" type="ORF">DWQ67_00720</name>
</gene>
<dbReference type="PROSITE" id="PS51318">
    <property type="entry name" value="TAT"/>
    <property type="match status" value="1"/>
</dbReference>
<dbReference type="Pfam" id="PF04261">
    <property type="entry name" value="Dyp_perox_N"/>
    <property type="match status" value="1"/>
</dbReference>
<evidence type="ECO:0000256" key="3">
    <source>
        <dbReference type="ARBA" id="ARBA00022617"/>
    </source>
</evidence>
<feature type="transmembrane region" description="Helical" evidence="15">
    <location>
        <begin position="59"/>
        <end position="82"/>
    </location>
</feature>
<dbReference type="GO" id="GO:0020037">
    <property type="term" value="F:heme binding"/>
    <property type="evidence" value="ECO:0007669"/>
    <property type="project" value="InterPro"/>
</dbReference>
<dbReference type="InterPro" id="IPR011008">
    <property type="entry name" value="Dimeric_a/b-barrel"/>
</dbReference>
<comment type="similarity">
    <text evidence="9 13">Belongs to the DyP-type peroxidase family.</text>
</comment>
<evidence type="ECO:0000259" key="17">
    <source>
        <dbReference type="Pfam" id="PF20628"/>
    </source>
</evidence>
<evidence type="ECO:0000256" key="1">
    <source>
        <dbReference type="ARBA" id="ARBA00004196"/>
    </source>
</evidence>
<feature type="compositionally biased region" description="Basic and acidic residues" evidence="14">
    <location>
        <begin position="27"/>
        <end position="47"/>
    </location>
</feature>
<keyword evidence="8" id="KW-0456">Lyase</keyword>
<keyword evidence="7 13" id="KW-0408">Iron</keyword>
<dbReference type="NCBIfam" id="TIGR01412">
    <property type="entry name" value="tat_substr_1"/>
    <property type="match status" value="1"/>
</dbReference>
<dbReference type="PANTHER" id="PTHR30521:SF4">
    <property type="entry name" value="DEFERROCHELATASE"/>
    <property type="match status" value="1"/>
</dbReference>
<sequence length="482" mass="50544">MNQDPGDARPAQNAGSESVTPSPDASARPETEADAARSGHVPDDVADSRAGQGTSRRRLLGALGTGGAGLIVGAAATGVALAPRLESGAGAAPEPTQGSAPAGVVSMFGPHQAGIVTPAQDRMHMAAFDLIKPNLKDLESLLRDWSSAIGYMTQGLPIGGSQGAGGADLLSAPMDTGEAVGLTAANLTVTIGFGRSLFVDSKGKDRLGLGSKLPQALIELPHFAGDMLEKARSGGDIVVQACADDPQVAVHAVRNLSRIAFGRASVRWSQIGFGRTSATSRAQATPRNLFGFKDGTANLKAEDPELLEDHVWSTGLTGEQAWLNNGSFLVARRIRMFIETWDRQALGEQERSIGRTKSVGAPLSGGEEFTEPDFAKKAEGGLAIEKDSHVSLAHPQQNNGVQMLRRGYNYADGSDGLGRLDAGLFFIAYVKDPRTHYVPMQKRISARDIMQEYVRHTASGLFAVPPGLNGAGGYLGQSLLES</sequence>
<reference evidence="18 19" key="1">
    <citation type="submission" date="2018-07" db="EMBL/GenBank/DDBJ databases">
        <title>Arthrobacter sp. nov., isolated from raw cow's milk with high bacterial count.</title>
        <authorList>
            <person name="Hahne J."/>
            <person name="Isele D."/>
            <person name="Lipski A."/>
        </authorList>
    </citation>
    <scope>NUCLEOTIDE SEQUENCE [LARGE SCALE GENOMIC DNA]</scope>
    <source>
        <strain evidence="18 19">JZ R-183</strain>
    </source>
</reference>
<evidence type="ECO:0000256" key="8">
    <source>
        <dbReference type="ARBA" id="ARBA00023239"/>
    </source>
</evidence>
<dbReference type="InterPro" id="IPR048327">
    <property type="entry name" value="Dyp_perox_N"/>
</dbReference>
<comment type="caution">
    <text evidence="18">The sequence shown here is derived from an EMBL/GenBank/DDBJ whole genome shotgun (WGS) entry which is preliminary data.</text>
</comment>
<dbReference type="Pfam" id="PF20628">
    <property type="entry name" value="Dyp_perox_C"/>
    <property type="match status" value="1"/>
</dbReference>
<proteinExistence type="inferred from homology"/>
<dbReference type="GO" id="GO:0004325">
    <property type="term" value="F:ferrochelatase activity"/>
    <property type="evidence" value="ECO:0007669"/>
    <property type="project" value="UniProtKB-EC"/>
</dbReference>
<protein>
    <recommendedName>
        <fullName evidence="10 13">Deferrochelatase</fullName>
        <ecNumber evidence="13">1.11.1.-</ecNumber>
    </recommendedName>
    <alternativeName>
        <fullName evidence="11 13">Peroxidase EfeB</fullName>
    </alternativeName>
</protein>
<evidence type="ECO:0000256" key="4">
    <source>
        <dbReference type="ARBA" id="ARBA00022723"/>
    </source>
</evidence>
<dbReference type="PROSITE" id="PS51404">
    <property type="entry name" value="DYP_PEROXIDASE"/>
    <property type="match status" value="1"/>
</dbReference>
<accession>A0A496PLK9</accession>
<evidence type="ECO:0000256" key="12">
    <source>
        <dbReference type="ARBA" id="ARBA00048856"/>
    </source>
</evidence>
<evidence type="ECO:0000256" key="14">
    <source>
        <dbReference type="SAM" id="MobiDB-lite"/>
    </source>
</evidence>
<dbReference type="InterPro" id="IPR048328">
    <property type="entry name" value="Dyp_perox_C"/>
</dbReference>
<dbReference type="AlphaFoldDB" id="A0A496PLK9"/>
<evidence type="ECO:0000256" key="10">
    <source>
        <dbReference type="ARBA" id="ARBA00033771"/>
    </source>
</evidence>
<dbReference type="InterPro" id="IPR006313">
    <property type="entry name" value="EfeB/EfeN"/>
</dbReference>
<evidence type="ECO:0000256" key="2">
    <source>
        <dbReference type="ARBA" id="ARBA00022559"/>
    </source>
</evidence>
<keyword evidence="2 13" id="KW-0575">Peroxidase</keyword>
<dbReference type="GO" id="GO:0046872">
    <property type="term" value="F:metal ion binding"/>
    <property type="evidence" value="ECO:0007669"/>
    <property type="project" value="UniProtKB-KW"/>
</dbReference>
<evidence type="ECO:0000313" key="19">
    <source>
        <dbReference type="Proteomes" id="UP000273119"/>
    </source>
</evidence>
<dbReference type="InterPro" id="IPR006311">
    <property type="entry name" value="TAT_signal"/>
</dbReference>
<dbReference type="GO" id="GO:0005829">
    <property type="term" value="C:cytosol"/>
    <property type="evidence" value="ECO:0007669"/>
    <property type="project" value="TreeGrafter"/>
</dbReference>
<evidence type="ECO:0000256" key="13">
    <source>
        <dbReference type="RuleBase" id="RU365017"/>
    </source>
</evidence>
<evidence type="ECO:0000256" key="7">
    <source>
        <dbReference type="ARBA" id="ARBA00023004"/>
    </source>
</evidence>
<dbReference type="GO" id="GO:0033212">
    <property type="term" value="P:iron import into cell"/>
    <property type="evidence" value="ECO:0007669"/>
    <property type="project" value="InterPro"/>
</dbReference>
<evidence type="ECO:0000256" key="15">
    <source>
        <dbReference type="SAM" id="Phobius"/>
    </source>
</evidence>
<evidence type="ECO:0000256" key="9">
    <source>
        <dbReference type="ARBA" id="ARBA00025737"/>
    </source>
</evidence>
<feature type="compositionally biased region" description="Polar residues" evidence="14">
    <location>
        <begin position="13"/>
        <end position="23"/>
    </location>
</feature>
<evidence type="ECO:0000259" key="16">
    <source>
        <dbReference type="Pfam" id="PF04261"/>
    </source>
</evidence>
<keyword evidence="4 13" id="KW-0479">Metal-binding</keyword>